<dbReference type="FunCoup" id="A0A2R6PGK9">
    <property type="interactions" value="3864"/>
</dbReference>
<dbReference type="Pfam" id="PF01180">
    <property type="entry name" value="DHO_dh"/>
    <property type="match status" value="1"/>
</dbReference>
<feature type="region of interest" description="Disordered" evidence="17">
    <location>
        <begin position="30"/>
        <end position="51"/>
    </location>
</feature>
<dbReference type="SUPFAM" id="SSF51395">
    <property type="entry name" value="FMN-linked oxidoreductases"/>
    <property type="match status" value="1"/>
</dbReference>
<dbReference type="GO" id="GO:0044205">
    <property type="term" value="P:'de novo' UMP biosynthetic process"/>
    <property type="evidence" value="ECO:0007669"/>
    <property type="project" value="UniProtKB-UniPathway"/>
</dbReference>
<keyword evidence="20" id="KW-1185">Reference proteome</keyword>
<feature type="domain" description="Dihydroorotate dehydrogenase catalytic" evidence="18">
    <location>
        <begin position="125"/>
        <end position="444"/>
    </location>
</feature>
<evidence type="ECO:0000313" key="19">
    <source>
        <dbReference type="EMBL" id="PSR91004.1"/>
    </source>
</evidence>
<keyword evidence="10" id="KW-0809">Transit peptide</keyword>
<keyword evidence="9 16" id="KW-0999">Mitochondrion inner membrane</keyword>
<dbReference type="CDD" id="cd04738">
    <property type="entry name" value="DHOD_2_like"/>
    <property type="match status" value="1"/>
</dbReference>
<evidence type="ECO:0000256" key="8">
    <source>
        <dbReference type="ARBA" id="ARBA00022692"/>
    </source>
</evidence>
<dbReference type="GO" id="GO:0005743">
    <property type="term" value="C:mitochondrial inner membrane"/>
    <property type="evidence" value="ECO:0007669"/>
    <property type="project" value="UniProtKB-SubCell"/>
</dbReference>
<evidence type="ECO:0000256" key="10">
    <source>
        <dbReference type="ARBA" id="ARBA00022946"/>
    </source>
</evidence>
<dbReference type="Proteomes" id="UP000241394">
    <property type="component" value="Chromosome LG25"/>
</dbReference>
<evidence type="ECO:0000256" key="17">
    <source>
        <dbReference type="SAM" id="MobiDB-lite"/>
    </source>
</evidence>
<keyword evidence="12 16" id="KW-0560">Oxidoreductase</keyword>
<dbReference type="InParanoid" id="A0A2R6PGK9"/>
<dbReference type="GO" id="GO:0006207">
    <property type="term" value="P:'de novo' pyrimidine nucleobase biosynthetic process"/>
    <property type="evidence" value="ECO:0007669"/>
    <property type="project" value="InterPro"/>
</dbReference>
<evidence type="ECO:0000256" key="16">
    <source>
        <dbReference type="RuleBase" id="RU361255"/>
    </source>
</evidence>
<dbReference type="FunFam" id="3.20.20.70:FF:000066">
    <property type="entry name" value="Dihydroorotate dehydrogenase (quinone), mitochondrial"/>
    <property type="match status" value="1"/>
</dbReference>
<keyword evidence="8" id="KW-0812">Transmembrane</keyword>
<dbReference type="InterPro" id="IPR050074">
    <property type="entry name" value="DHO_dehydrogenase"/>
</dbReference>
<evidence type="ECO:0000256" key="12">
    <source>
        <dbReference type="ARBA" id="ARBA00023002"/>
    </source>
</evidence>
<dbReference type="InterPro" id="IPR001295">
    <property type="entry name" value="Dihydroorotate_DH_CS"/>
</dbReference>
<proteinExistence type="inferred from homology"/>
<comment type="subcellular location">
    <subcellularLocation>
        <location evidence="1 16">Mitochondrion inner membrane</location>
        <topology evidence="1 16">Single-pass membrane protein</topology>
    </subcellularLocation>
</comment>
<reference evidence="19 20" key="1">
    <citation type="submission" date="2017-07" db="EMBL/GenBank/DDBJ databases">
        <title>An improved, manually edited Actinidia chinensis var. chinensis (kiwifruit) genome highlights the challenges associated with draft genomes and gene prediction in plants.</title>
        <authorList>
            <person name="Pilkington S."/>
            <person name="Crowhurst R."/>
            <person name="Hilario E."/>
            <person name="Nardozza S."/>
            <person name="Fraser L."/>
            <person name="Peng Y."/>
            <person name="Gunaseelan K."/>
            <person name="Simpson R."/>
            <person name="Tahir J."/>
            <person name="Deroles S."/>
            <person name="Templeton K."/>
            <person name="Luo Z."/>
            <person name="Davy M."/>
            <person name="Cheng C."/>
            <person name="Mcneilage M."/>
            <person name="Scaglione D."/>
            <person name="Liu Y."/>
            <person name="Zhang Q."/>
            <person name="Datson P."/>
            <person name="De Silva N."/>
            <person name="Gardiner S."/>
            <person name="Bassett H."/>
            <person name="Chagne D."/>
            <person name="Mccallum J."/>
            <person name="Dzierzon H."/>
            <person name="Deng C."/>
            <person name="Wang Y.-Y."/>
            <person name="Barron N."/>
            <person name="Manako K."/>
            <person name="Bowen J."/>
            <person name="Foster T."/>
            <person name="Erridge Z."/>
            <person name="Tiffin H."/>
            <person name="Waite C."/>
            <person name="Davies K."/>
            <person name="Grierson E."/>
            <person name="Laing W."/>
            <person name="Kirk R."/>
            <person name="Chen X."/>
            <person name="Wood M."/>
            <person name="Montefiori M."/>
            <person name="Brummell D."/>
            <person name="Schwinn K."/>
            <person name="Catanach A."/>
            <person name="Fullerton C."/>
            <person name="Li D."/>
            <person name="Meiyalaghan S."/>
            <person name="Nieuwenhuizen N."/>
            <person name="Read N."/>
            <person name="Prakash R."/>
            <person name="Hunter D."/>
            <person name="Zhang H."/>
            <person name="Mckenzie M."/>
            <person name="Knabel M."/>
            <person name="Harris A."/>
            <person name="Allan A."/>
            <person name="Chen A."/>
            <person name="Janssen B."/>
            <person name="Plunkett B."/>
            <person name="Dwamena C."/>
            <person name="Voogd C."/>
            <person name="Leif D."/>
            <person name="Lafferty D."/>
            <person name="Souleyre E."/>
            <person name="Varkonyi-Gasic E."/>
            <person name="Gambi F."/>
            <person name="Hanley J."/>
            <person name="Yao J.-L."/>
            <person name="Cheung J."/>
            <person name="David K."/>
            <person name="Warren B."/>
            <person name="Marsh K."/>
            <person name="Snowden K."/>
            <person name="Lin-Wang K."/>
            <person name="Brian L."/>
            <person name="Martinez-Sanchez M."/>
            <person name="Wang M."/>
            <person name="Ileperuma N."/>
            <person name="Macnee N."/>
            <person name="Campin R."/>
            <person name="Mcatee P."/>
            <person name="Drummond R."/>
            <person name="Espley R."/>
            <person name="Ireland H."/>
            <person name="Wu R."/>
            <person name="Atkinson R."/>
            <person name="Karunairetnam S."/>
            <person name="Bulley S."/>
            <person name="Chunkath S."/>
            <person name="Hanley Z."/>
            <person name="Storey R."/>
            <person name="Thrimawithana A."/>
            <person name="Thomson S."/>
            <person name="David C."/>
            <person name="Testolin R."/>
        </authorList>
    </citation>
    <scope>NUCLEOTIDE SEQUENCE [LARGE SCALE GENOMIC DNA]</scope>
    <source>
        <strain evidence="20">cv. Red5</strain>
        <tissue evidence="19">Young leaf</tissue>
    </source>
</reference>
<comment type="similarity">
    <text evidence="3 16">Belongs to the dihydroorotate dehydrogenase family. Type 2 subfamily.</text>
</comment>
<dbReference type="GO" id="GO:0106430">
    <property type="term" value="F:dihydroorotate dehydrogenase (quinone) activity"/>
    <property type="evidence" value="ECO:0007669"/>
    <property type="project" value="UniProtKB-EC"/>
</dbReference>
<dbReference type="InterPro" id="IPR005719">
    <property type="entry name" value="Dihydroorotate_DH_2"/>
</dbReference>
<dbReference type="EC" id="1.3.5.2" evidence="4 16"/>
<dbReference type="AlphaFoldDB" id="A0A2R6PGK9"/>
<dbReference type="PROSITE" id="PS00912">
    <property type="entry name" value="DHODEHASE_2"/>
    <property type="match status" value="1"/>
</dbReference>
<dbReference type="NCBIfam" id="NF003645">
    <property type="entry name" value="PRK05286.1-2"/>
    <property type="match status" value="1"/>
</dbReference>
<evidence type="ECO:0000259" key="18">
    <source>
        <dbReference type="Pfam" id="PF01180"/>
    </source>
</evidence>
<evidence type="ECO:0000313" key="20">
    <source>
        <dbReference type="Proteomes" id="UP000241394"/>
    </source>
</evidence>
<accession>A0A2R6PGK9</accession>
<evidence type="ECO:0000256" key="1">
    <source>
        <dbReference type="ARBA" id="ARBA00004434"/>
    </source>
</evidence>
<dbReference type="Gene3D" id="3.20.20.70">
    <property type="entry name" value="Aldolase class I"/>
    <property type="match status" value="1"/>
</dbReference>
<dbReference type="PANTHER" id="PTHR48109">
    <property type="entry name" value="DIHYDROOROTATE DEHYDROGENASE (QUINONE), MITOCHONDRIAL-RELATED"/>
    <property type="match status" value="1"/>
</dbReference>
<dbReference type="InterPro" id="IPR013785">
    <property type="entry name" value="Aldolase_TIM"/>
</dbReference>
<reference evidence="20" key="2">
    <citation type="journal article" date="2018" name="BMC Genomics">
        <title>A manually annotated Actinidia chinensis var. chinensis (kiwifruit) genome highlights the challenges associated with draft genomes and gene prediction in plants.</title>
        <authorList>
            <person name="Pilkington S.M."/>
            <person name="Crowhurst R."/>
            <person name="Hilario E."/>
            <person name="Nardozza S."/>
            <person name="Fraser L."/>
            <person name="Peng Y."/>
            <person name="Gunaseelan K."/>
            <person name="Simpson R."/>
            <person name="Tahir J."/>
            <person name="Deroles S.C."/>
            <person name="Templeton K."/>
            <person name="Luo Z."/>
            <person name="Davy M."/>
            <person name="Cheng C."/>
            <person name="McNeilage M."/>
            <person name="Scaglione D."/>
            <person name="Liu Y."/>
            <person name="Zhang Q."/>
            <person name="Datson P."/>
            <person name="De Silva N."/>
            <person name="Gardiner S.E."/>
            <person name="Bassett H."/>
            <person name="Chagne D."/>
            <person name="McCallum J."/>
            <person name="Dzierzon H."/>
            <person name="Deng C."/>
            <person name="Wang Y.Y."/>
            <person name="Barron L."/>
            <person name="Manako K."/>
            <person name="Bowen J."/>
            <person name="Foster T.M."/>
            <person name="Erridge Z.A."/>
            <person name="Tiffin H."/>
            <person name="Waite C.N."/>
            <person name="Davies K.M."/>
            <person name="Grierson E.P."/>
            <person name="Laing W.A."/>
            <person name="Kirk R."/>
            <person name="Chen X."/>
            <person name="Wood M."/>
            <person name="Montefiori M."/>
            <person name="Brummell D.A."/>
            <person name="Schwinn K.E."/>
            <person name="Catanach A."/>
            <person name="Fullerton C."/>
            <person name="Li D."/>
            <person name="Meiyalaghan S."/>
            <person name="Nieuwenhuizen N."/>
            <person name="Read N."/>
            <person name="Prakash R."/>
            <person name="Hunter D."/>
            <person name="Zhang H."/>
            <person name="McKenzie M."/>
            <person name="Knabel M."/>
            <person name="Harris A."/>
            <person name="Allan A.C."/>
            <person name="Gleave A."/>
            <person name="Chen A."/>
            <person name="Janssen B.J."/>
            <person name="Plunkett B."/>
            <person name="Ampomah-Dwamena C."/>
            <person name="Voogd C."/>
            <person name="Leif D."/>
            <person name="Lafferty D."/>
            <person name="Souleyre E.J.F."/>
            <person name="Varkonyi-Gasic E."/>
            <person name="Gambi F."/>
            <person name="Hanley J."/>
            <person name="Yao J.L."/>
            <person name="Cheung J."/>
            <person name="David K.M."/>
            <person name="Warren B."/>
            <person name="Marsh K."/>
            <person name="Snowden K.C."/>
            <person name="Lin-Wang K."/>
            <person name="Brian L."/>
            <person name="Martinez-Sanchez M."/>
            <person name="Wang M."/>
            <person name="Ileperuma N."/>
            <person name="Macnee N."/>
            <person name="Campin R."/>
            <person name="McAtee P."/>
            <person name="Drummond R.S.M."/>
            <person name="Espley R.V."/>
            <person name="Ireland H.S."/>
            <person name="Wu R."/>
            <person name="Atkinson R.G."/>
            <person name="Karunairetnam S."/>
            <person name="Bulley S."/>
            <person name="Chunkath S."/>
            <person name="Hanley Z."/>
            <person name="Storey R."/>
            <person name="Thrimawithana A.H."/>
            <person name="Thomson S."/>
            <person name="David C."/>
            <person name="Testolin R."/>
            <person name="Huang H."/>
            <person name="Hellens R.P."/>
            <person name="Schaffer R.J."/>
        </authorList>
    </citation>
    <scope>NUCLEOTIDE SEQUENCE [LARGE SCALE GENOMIC DNA]</scope>
    <source>
        <strain evidence="20">cv. Red5</strain>
    </source>
</reference>
<evidence type="ECO:0000256" key="13">
    <source>
        <dbReference type="ARBA" id="ARBA00023128"/>
    </source>
</evidence>
<dbReference type="Gramene" id="PSR91004">
    <property type="protein sequence ID" value="PSR91004"/>
    <property type="gene ID" value="CEY00_Acc28320"/>
</dbReference>
<dbReference type="PROSITE" id="PS00911">
    <property type="entry name" value="DHODEHASE_1"/>
    <property type="match status" value="1"/>
</dbReference>
<dbReference type="NCBIfam" id="TIGR01036">
    <property type="entry name" value="pyrD_sub2"/>
    <property type="match status" value="1"/>
</dbReference>
<dbReference type="NCBIfam" id="NF003652">
    <property type="entry name" value="PRK05286.2-5"/>
    <property type="match status" value="1"/>
</dbReference>
<evidence type="ECO:0000256" key="14">
    <source>
        <dbReference type="ARBA" id="ARBA00023136"/>
    </source>
</evidence>
<keyword evidence="13 16" id="KW-0496">Mitochondrion</keyword>
<keyword evidence="7 16" id="KW-0288">FMN</keyword>
<evidence type="ECO:0000256" key="5">
    <source>
        <dbReference type="ARBA" id="ARBA00017599"/>
    </source>
</evidence>
<evidence type="ECO:0000256" key="11">
    <source>
        <dbReference type="ARBA" id="ARBA00022989"/>
    </source>
</evidence>
<comment type="pathway">
    <text evidence="2 16">Pyrimidine metabolism; UMP biosynthesis via de novo pathway; orotate from (S)-dihydroorotate (quinone route): step 1/1.</text>
</comment>
<dbReference type="PANTHER" id="PTHR48109:SF4">
    <property type="entry name" value="DIHYDROOROTATE DEHYDROGENASE (QUINONE), MITOCHONDRIAL"/>
    <property type="match status" value="1"/>
</dbReference>
<gene>
    <name evidence="19" type="ORF">CEY00_Acc28320</name>
</gene>
<evidence type="ECO:0000256" key="3">
    <source>
        <dbReference type="ARBA" id="ARBA00005359"/>
    </source>
</evidence>
<dbReference type="EMBL" id="NKQK01000025">
    <property type="protein sequence ID" value="PSR91004.1"/>
    <property type="molecule type" value="Genomic_DNA"/>
</dbReference>
<evidence type="ECO:0000256" key="9">
    <source>
        <dbReference type="ARBA" id="ARBA00022792"/>
    </source>
</evidence>
<dbReference type="UniPathway" id="UPA00070">
    <property type="reaction ID" value="UER00946"/>
</dbReference>
<evidence type="ECO:0000256" key="2">
    <source>
        <dbReference type="ARBA" id="ARBA00005161"/>
    </source>
</evidence>
<name>A0A2R6PGK9_ACTCC</name>
<dbReference type="OrthoDB" id="14784at2759"/>
<dbReference type="STRING" id="1590841.A0A2R6PGK9"/>
<dbReference type="OMA" id="IYGTDTR"/>
<keyword evidence="11" id="KW-1133">Transmembrane helix</keyword>
<comment type="caution">
    <text evidence="19">The sequence shown here is derived from an EMBL/GenBank/DDBJ whole genome shotgun (WGS) entry which is preliminary data.</text>
</comment>
<protein>
    <recommendedName>
        <fullName evidence="5 16">Dihydroorotate dehydrogenase (quinone), mitochondrial</fullName>
        <shortName evidence="16">DHOdehase</shortName>
        <ecNumber evidence="4 16">1.3.5.2</ecNumber>
    </recommendedName>
</protein>
<comment type="cofactor">
    <cofactor evidence="16">
        <name>FMN</name>
        <dbReference type="ChEBI" id="CHEBI:58210"/>
    </cofactor>
    <text evidence="16">Binds 1 FMN per subunit.</text>
</comment>
<evidence type="ECO:0000256" key="15">
    <source>
        <dbReference type="ARBA" id="ARBA00048639"/>
    </source>
</evidence>
<dbReference type="InterPro" id="IPR005720">
    <property type="entry name" value="Dihydroorotate_DH_cat"/>
</dbReference>
<organism evidence="19 20">
    <name type="scientific">Actinidia chinensis var. chinensis</name>
    <name type="common">Chinese soft-hair kiwi</name>
    <dbReference type="NCBI Taxonomy" id="1590841"/>
    <lineage>
        <taxon>Eukaryota</taxon>
        <taxon>Viridiplantae</taxon>
        <taxon>Streptophyta</taxon>
        <taxon>Embryophyta</taxon>
        <taxon>Tracheophyta</taxon>
        <taxon>Spermatophyta</taxon>
        <taxon>Magnoliopsida</taxon>
        <taxon>eudicotyledons</taxon>
        <taxon>Gunneridae</taxon>
        <taxon>Pentapetalae</taxon>
        <taxon>asterids</taxon>
        <taxon>Ericales</taxon>
        <taxon>Actinidiaceae</taxon>
        <taxon>Actinidia</taxon>
    </lineage>
</organism>
<feature type="region of interest" description="Disordered" evidence="17">
    <location>
        <begin position="212"/>
        <end position="236"/>
    </location>
</feature>
<keyword evidence="6 16" id="KW-0285">Flavoprotein</keyword>
<evidence type="ECO:0000256" key="4">
    <source>
        <dbReference type="ARBA" id="ARBA00012791"/>
    </source>
</evidence>
<keyword evidence="14" id="KW-0472">Membrane</keyword>
<evidence type="ECO:0000256" key="6">
    <source>
        <dbReference type="ARBA" id="ARBA00022630"/>
    </source>
</evidence>
<comment type="catalytic activity">
    <reaction evidence="15 16">
        <text>(S)-dihydroorotate + a quinone = orotate + a quinol</text>
        <dbReference type="Rhea" id="RHEA:30187"/>
        <dbReference type="ChEBI" id="CHEBI:24646"/>
        <dbReference type="ChEBI" id="CHEBI:30839"/>
        <dbReference type="ChEBI" id="CHEBI:30864"/>
        <dbReference type="ChEBI" id="CHEBI:132124"/>
        <dbReference type="EC" id="1.3.5.2"/>
    </reaction>
</comment>
<sequence length="461" mass="49165">MSARFTLKFMRECFHRKLRSSGALGLGASRHYSTSSHAPQASPKVPHSSKKGRLLTGATLGLVIAGGAYASTVDEATFCGWLFSATKLVNPFFALLDAEVAHRLAVSAAARGWVPKEKRPDPSILELDVWGKRFSNPIGLAAGFDKNAEAVEGLLGLGFGFVEVGSVTPVPQEGNPKPRIFRLRQEGAVINRCGFNSEGIVVVAKRLGAQHGKRKLDETSSTSTSSNEEVKHGGKAGPGILGVNLGKNKISEDAAADYVQGVHTLSQYADYLVINVSSPNTPGLRQLQGRKQLKDLVKKVQAARDEMQWGEEGPPPLLVKIAPDLSKQDLEDIAAVALALRVDGLIISNTTISRPDPVSKNLVAKEPGGLSGKPLFTLSTNILEEMYILTKGKIPLIGCGGVSSGEDAYKKIRAGATLVQLYTAFAYGGPALIPQIKAELARCLERDGFKSVYEAVGSDVR</sequence>
<evidence type="ECO:0000256" key="7">
    <source>
        <dbReference type="ARBA" id="ARBA00022643"/>
    </source>
</evidence>